<dbReference type="InterPro" id="IPR005801">
    <property type="entry name" value="ADC_synthase"/>
</dbReference>
<dbReference type="Pfam" id="PF00425">
    <property type="entry name" value="Chorismate_bind"/>
    <property type="match status" value="1"/>
</dbReference>
<organism evidence="2 3">
    <name type="scientific">Ferrithrix thermotolerans DSM 19514</name>
    <dbReference type="NCBI Taxonomy" id="1121881"/>
    <lineage>
        <taxon>Bacteria</taxon>
        <taxon>Bacillati</taxon>
        <taxon>Actinomycetota</taxon>
        <taxon>Acidimicrobiia</taxon>
        <taxon>Acidimicrobiales</taxon>
        <taxon>Acidimicrobiaceae</taxon>
        <taxon>Ferrithrix</taxon>
    </lineage>
</organism>
<evidence type="ECO:0000313" key="3">
    <source>
        <dbReference type="Proteomes" id="UP000184295"/>
    </source>
</evidence>
<dbReference type="SUPFAM" id="SSF56322">
    <property type="entry name" value="ADC synthase"/>
    <property type="match status" value="1"/>
</dbReference>
<gene>
    <name evidence="2" type="ORF">SAMN02745225_00259</name>
</gene>
<evidence type="ECO:0000259" key="1">
    <source>
        <dbReference type="Pfam" id="PF00425"/>
    </source>
</evidence>
<dbReference type="Proteomes" id="UP000184295">
    <property type="component" value="Unassembled WGS sequence"/>
</dbReference>
<dbReference type="Gene3D" id="3.60.120.10">
    <property type="entry name" value="Anthranilate synthase"/>
    <property type="match status" value="1"/>
</dbReference>
<dbReference type="AlphaFoldDB" id="A0A1M4SFQ9"/>
<dbReference type="STRING" id="1121881.SAMN02745225_00259"/>
<keyword evidence="3" id="KW-1185">Reference proteome</keyword>
<protein>
    <submittedName>
        <fullName evidence="2">Isochorismate synthase</fullName>
    </submittedName>
</protein>
<dbReference type="RefSeq" id="WP_072787959.1">
    <property type="nucleotide sequence ID" value="NZ_FQUL01000002.1"/>
</dbReference>
<dbReference type="EMBL" id="FQUL01000002">
    <property type="protein sequence ID" value="SHE31025.1"/>
    <property type="molecule type" value="Genomic_DNA"/>
</dbReference>
<reference evidence="3" key="1">
    <citation type="submission" date="2016-11" db="EMBL/GenBank/DDBJ databases">
        <authorList>
            <person name="Varghese N."/>
            <person name="Submissions S."/>
        </authorList>
    </citation>
    <scope>NUCLEOTIDE SEQUENCE [LARGE SCALE GENOMIC DNA]</scope>
    <source>
        <strain evidence="3">DSM 19514</strain>
    </source>
</reference>
<proteinExistence type="predicted"/>
<feature type="domain" description="Chorismate-utilising enzyme C-terminal" evidence="1">
    <location>
        <begin position="161"/>
        <end position="399"/>
    </location>
</feature>
<dbReference type="PANTHER" id="PTHR42839:SF2">
    <property type="entry name" value="ISOCHORISMATE SYNTHASE ENTC"/>
    <property type="match status" value="1"/>
</dbReference>
<evidence type="ECO:0000313" key="2">
    <source>
        <dbReference type="EMBL" id="SHE31025.1"/>
    </source>
</evidence>
<accession>A0A1M4SFQ9</accession>
<dbReference type="InterPro" id="IPR015890">
    <property type="entry name" value="Chorismate_C"/>
</dbReference>
<dbReference type="OrthoDB" id="9806579at2"/>
<sequence length="416" mass="45552">MKLSSIEIYRKQIGVFHATLEDLLLAIDPTFFLEGRSGWVMGIGEIFVFHGASLSNIREASPSNALPKIHSEVERGTPLYLISAPFEPHSPLKISIPEFAITGSDNQDTVAVVAHCRQDSDFNYRRQQALLDSLEQLQIGAMDRLNYPPLVEDLHRLDSIAWSDRFDRAAEAIQNGTIDKVVLSLTTTATKTPAYKKGKAMLRLRKSLPTSHLFATDSYIGASPELLVDLKNSVAISKPLAGTRETQRRGELSSSTKDLREHDIVVQSISAGLLSHTNKVKVLAKELFDAGPISHIATEIQALDLSPELGLLDLLGSIAPTPAIAGYPSDEAIELIKSLEGERGLFGGFVGFMDDTLDGEAYLAIRSVRDLGSDLLFQAGVGVISSSEKDQEFHEIEHKIHAVHHPLHESLALTHE</sequence>
<dbReference type="PANTHER" id="PTHR42839">
    <property type="entry name" value="ISOCHORISMATE SYNTHASE ENTC"/>
    <property type="match status" value="1"/>
</dbReference>
<name>A0A1M4SFQ9_9ACTN</name>